<dbReference type="Proteomes" id="UP000002630">
    <property type="component" value="Unassembled WGS sequence"/>
</dbReference>
<reference evidence="6 7" key="1">
    <citation type="journal article" date="2010" name="Nature">
        <title>The Ectocarpus genome and the independent evolution of multicellularity in brown algae.</title>
        <authorList>
            <person name="Cock J.M."/>
            <person name="Sterck L."/>
            <person name="Rouze P."/>
            <person name="Scornet D."/>
            <person name="Allen A.E."/>
            <person name="Amoutzias G."/>
            <person name="Anthouard V."/>
            <person name="Artiguenave F."/>
            <person name="Aury J.M."/>
            <person name="Badger J.H."/>
            <person name="Beszteri B."/>
            <person name="Billiau K."/>
            <person name="Bonnet E."/>
            <person name="Bothwell J.H."/>
            <person name="Bowler C."/>
            <person name="Boyen C."/>
            <person name="Brownlee C."/>
            <person name="Carrano C.J."/>
            <person name="Charrier B."/>
            <person name="Cho G.Y."/>
            <person name="Coelho S.M."/>
            <person name="Collen J."/>
            <person name="Corre E."/>
            <person name="Da Silva C."/>
            <person name="Delage L."/>
            <person name="Delaroque N."/>
            <person name="Dittami S.M."/>
            <person name="Doulbeau S."/>
            <person name="Elias M."/>
            <person name="Farnham G."/>
            <person name="Gachon C.M."/>
            <person name="Gschloessl B."/>
            <person name="Heesch S."/>
            <person name="Jabbari K."/>
            <person name="Jubin C."/>
            <person name="Kawai H."/>
            <person name="Kimura K."/>
            <person name="Kloareg B."/>
            <person name="Kupper F.C."/>
            <person name="Lang D."/>
            <person name="Le Bail A."/>
            <person name="Leblanc C."/>
            <person name="Lerouge P."/>
            <person name="Lohr M."/>
            <person name="Lopez P.J."/>
            <person name="Martens C."/>
            <person name="Maumus F."/>
            <person name="Michel G."/>
            <person name="Miranda-Saavedra D."/>
            <person name="Morales J."/>
            <person name="Moreau H."/>
            <person name="Motomura T."/>
            <person name="Nagasato C."/>
            <person name="Napoli C.A."/>
            <person name="Nelson D.R."/>
            <person name="Nyvall-Collen P."/>
            <person name="Peters A.F."/>
            <person name="Pommier C."/>
            <person name="Potin P."/>
            <person name="Poulain J."/>
            <person name="Quesneville H."/>
            <person name="Read B."/>
            <person name="Rensing S.A."/>
            <person name="Ritter A."/>
            <person name="Rousvoal S."/>
            <person name="Samanta M."/>
            <person name="Samson G."/>
            <person name="Schroeder D.C."/>
            <person name="Segurens B."/>
            <person name="Strittmatter M."/>
            <person name="Tonon T."/>
            <person name="Tregear J.W."/>
            <person name="Valentin K."/>
            <person name="von Dassow P."/>
            <person name="Yamagishi T."/>
            <person name="Van de Peer Y."/>
            <person name="Wincker P."/>
        </authorList>
    </citation>
    <scope>NUCLEOTIDE SEQUENCE [LARGE SCALE GENOMIC DNA]</scope>
    <source>
        <strain evidence="7">Ec32 / CCAP1310/4</strain>
    </source>
</reference>
<evidence type="ECO:0000256" key="4">
    <source>
        <dbReference type="ARBA" id="ARBA00023136"/>
    </source>
</evidence>
<protein>
    <recommendedName>
        <fullName evidence="8">Integral membrane protein TerC</fullName>
    </recommendedName>
</protein>
<feature type="transmembrane region" description="Helical" evidence="5">
    <location>
        <begin position="142"/>
        <end position="162"/>
    </location>
</feature>
<dbReference type="PANTHER" id="PTHR30238:SF0">
    <property type="entry name" value="THYLAKOID MEMBRANE PROTEIN TERC, CHLOROPLASTIC"/>
    <property type="match status" value="1"/>
</dbReference>
<dbReference type="eggNOG" id="ENOG502QQNF">
    <property type="taxonomic scope" value="Eukaryota"/>
</dbReference>
<evidence type="ECO:0000313" key="7">
    <source>
        <dbReference type="Proteomes" id="UP000002630"/>
    </source>
</evidence>
<dbReference type="OrthoDB" id="417520at2759"/>
<evidence type="ECO:0000313" key="6">
    <source>
        <dbReference type="EMBL" id="CBN74187.1"/>
    </source>
</evidence>
<proteinExistence type="predicted"/>
<dbReference type="STRING" id="2880.D8LEA4"/>
<evidence type="ECO:0000256" key="5">
    <source>
        <dbReference type="SAM" id="Phobius"/>
    </source>
</evidence>
<organism evidence="6 7">
    <name type="scientific">Ectocarpus siliculosus</name>
    <name type="common">Brown alga</name>
    <name type="synonym">Conferva siliculosa</name>
    <dbReference type="NCBI Taxonomy" id="2880"/>
    <lineage>
        <taxon>Eukaryota</taxon>
        <taxon>Sar</taxon>
        <taxon>Stramenopiles</taxon>
        <taxon>Ochrophyta</taxon>
        <taxon>PX clade</taxon>
        <taxon>Phaeophyceae</taxon>
        <taxon>Ectocarpales</taxon>
        <taxon>Ectocarpaceae</taxon>
        <taxon>Ectocarpus</taxon>
    </lineage>
</organism>
<dbReference type="PANTHER" id="PTHR30238">
    <property type="entry name" value="MEMBRANE BOUND PREDICTED REDOX MODULATOR"/>
    <property type="match status" value="1"/>
</dbReference>
<keyword evidence="7" id="KW-1185">Reference proteome</keyword>
<dbReference type="GO" id="GO:0016020">
    <property type="term" value="C:membrane"/>
    <property type="evidence" value="ECO:0007669"/>
    <property type="project" value="UniProtKB-SubCell"/>
</dbReference>
<dbReference type="Pfam" id="PF03741">
    <property type="entry name" value="TerC"/>
    <property type="match status" value="1"/>
</dbReference>
<evidence type="ECO:0008006" key="8">
    <source>
        <dbReference type="Google" id="ProtNLM"/>
    </source>
</evidence>
<accession>D8LEA4</accession>
<feature type="transmembrane region" description="Helical" evidence="5">
    <location>
        <begin position="16"/>
        <end position="38"/>
    </location>
</feature>
<dbReference type="EMBL" id="FN649760">
    <property type="protein sequence ID" value="CBN74187.1"/>
    <property type="molecule type" value="Genomic_DNA"/>
</dbReference>
<gene>
    <name evidence="6" type="ORF">Esi_0013_0108</name>
</gene>
<keyword evidence="2 5" id="KW-0812">Transmembrane</keyword>
<dbReference type="InParanoid" id="D8LEA4"/>
<sequence length="385" mass="39099">MLFDYFKVPAEFQSRVLNWGIIGAVSMRAIMIVVGVAAIQRFRGVMLVFAGILVVSSFKLLMEGVEEDHADSSALEGNMVLRVANWMMDSTDYYDGEKFFTLVDGAKKATPLLLCLICIEMTDFVFAVDSIPAVLAISQDTFIVYASNVFAICAMRSIYTLVSHAISDLPYLKPAVALVLGFVGGKMFAEFFHYEIGVGTSLTVVCGLLAIGAIASVISNKRRDAALAAADASAVTGGGSSGLTFESFSAEKDGGEGGGAGGGGGGFASDAAAAFTSEAGGEESTPPAVSASAVDEELAGVQDEAIAASKAAEDAAAAKAGDAADDAAAAAEAAGAAALAEDAAPVKRGLVKGAAFGMEPAKKAGGDAEEKGLFDGIAEGMDGEG</sequence>
<name>D8LEA4_ECTSI</name>
<dbReference type="InterPro" id="IPR005496">
    <property type="entry name" value="Integral_membrane_TerC"/>
</dbReference>
<keyword evidence="4 5" id="KW-0472">Membrane</keyword>
<feature type="transmembrane region" description="Helical" evidence="5">
    <location>
        <begin position="198"/>
        <end position="218"/>
    </location>
</feature>
<evidence type="ECO:0000256" key="2">
    <source>
        <dbReference type="ARBA" id="ARBA00022692"/>
    </source>
</evidence>
<comment type="subcellular location">
    <subcellularLocation>
        <location evidence="1">Membrane</location>
        <topology evidence="1">Multi-pass membrane protein</topology>
    </subcellularLocation>
</comment>
<dbReference type="AlphaFoldDB" id="D8LEA4"/>
<feature type="transmembrane region" description="Helical" evidence="5">
    <location>
        <begin position="45"/>
        <end position="62"/>
    </location>
</feature>
<evidence type="ECO:0000256" key="3">
    <source>
        <dbReference type="ARBA" id="ARBA00022989"/>
    </source>
</evidence>
<evidence type="ECO:0000256" key="1">
    <source>
        <dbReference type="ARBA" id="ARBA00004141"/>
    </source>
</evidence>
<keyword evidence="3 5" id="KW-1133">Transmembrane helix</keyword>